<dbReference type="PANTHER" id="PTHR24221:SF402">
    <property type="entry name" value="IRON-SULFUR CLUSTERS TRANSPORTER ABCB7, MITOCHONDRIAL"/>
    <property type="match status" value="1"/>
</dbReference>
<dbReference type="CDD" id="cd18582">
    <property type="entry name" value="ABC_6TM_ATM1_ABCB7"/>
    <property type="match status" value="1"/>
</dbReference>
<sequence>MGSVLSTASVALLAGYGIARLSASIMQELRTAVFARVQQDAIRRLAREIYRHLLNMDMKFHLSRETGGLVRAVDRGTKGISFILSAIVLHLAPTCLEIGVVCGILGTKFGAGYVYVTLATMVSYVAFTFSLTKWRTKFRVNMNNADNQAASIATDSLLNVEAVKYFNAENYQIEKYDKALAKYHKSGLKTSISLAYLNAGQNIIFSTSLAAMMYMAANGVINGTMSIGDLVMVNGLIFQLSLPLNFLGTVYREMNQAMIDMDTLFNLEKTKPLIGNDESSLEVKDINGSIDFKNVSFAYEAGRPILNDLSFTLPPGKRVAFVGPSGCGKSTILRLLYRFYDVDKGSITIDGIPINKMSLDSLRKSIAIVPQDTVLFNSTIFENIAFGNSEATIDEVIEVSKMARLHALISSLPQGYNTPVGERGLMISGGERQRIALARALLKKSPIILFDEATSALDAHTERSIMNSVADILDKEQCTAIFIAHRLRTIKNFDLIYVLKKGKLVEVGTHDELLKLKGTYFELWSIQEHGNKKRVENLHAE</sequence>
<keyword evidence="7" id="KW-1278">Translocase</keyword>
<dbReference type="PROSITE" id="PS50929">
    <property type="entry name" value="ABC_TM1F"/>
    <property type="match status" value="1"/>
</dbReference>
<dbReference type="SMART" id="SM00382">
    <property type="entry name" value="AAA"/>
    <property type="match status" value="1"/>
</dbReference>
<evidence type="ECO:0000256" key="4">
    <source>
        <dbReference type="ARBA" id="ARBA00022692"/>
    </source>
</evidence>
<dbReference type="Proteomes" id="UP000187283">
    <property type="component" value="Unassembled WGS sequence"/>
</dbReference>
<evidence type="ECO:0000256" key="3">
    <source>
        <dbReference type="ARBA" id="ARBA00022448"/>
    </source>
</evidence>
<dbReference type="InterPro" id="IPR011527">
    <property type="entry name" value="ABC1_TM_dom"/>
</dbReference>
<keyword evidence="9 13" id="KW-0472">Membrane</keyword>
<evidence type="ECO:0000256" key="7">
    <source>
        <dbReference type="ARBA" id="ARBA00022967"/>
    </source>
</evidence>
<dbReference type="Gene3D" id="1.20.1560.10">
    <property type="entry name" value="ABC transporter type 1, transmembrane domain"/>
    <property type="match status" value="1"/>
</dbReference>
<dbReference type="SUPFAM" id="SSF90123">
    <property type="entry name" value="ABC transporter transmembrane region"/>
    <property type="match status" value="1"/>
</dbReference>
<evidence type="ECO:0000256" key="11">
    <source>
        <dbReference type="ARBA" id="ARBA00039906"/>
    </source>
</evidence>
<feature type="transmembrane region" description="Helical" evidence="13">
    <location>
        <begin position="194"/>
        <end position="216"/>
    </location>
</feature>
<reference evidence="16 17" key="1">
    <citation type="submission" date="2017-01" db="EMBL/GenBank/DDBJ databases">
        <authorList>
            <person name="Mah S.A."/>
            <person name="Swanson W.J."/>
            <person name="Moy G.W."/>
            <person name="Vacquier V.D."/>
        </authorList>
    </citation>
    <scope>NUCLEOTIDE SEQUENCE [LARGE SCALE GENOMIC DNA]</scope>
    <source>
        <strain evidence="16 17">GSMNP</strain>
    </source>
</reference>
<comment type="subcellular location">
    <subcellularLocation>
        <location evidence="1">Mitochondrion membrane</location>
        <topology evidence="1">Multi-pass membrane protein</topology>
    </subcellularLocation>
</comment>
<dbReference type="Pfam" id="PF00005">
    <property type="entry name" value="ABC_tran"/>
    <property type="match status" value="1"/>
</dbReference>
<dbReference type="GO" id="GO:0006879">
    <property type="term" value="P:intracellular iron ion homeostasis"/>
    <property type="evidence" value="ECO:0007669"/>
    <property type="project" value="TreeGrafter"/>
</dbReference>
<keyword evidence="5" id="KW-0547">Nucleotide-binding</keyword>
<dbReference type="GO" id="GO:0140359">
    <property type="term" value="F:ABC-type transporter activity"/>
    <property type="evidence" value="ECO:0007669"/>
    <property type="project" value="InterPro"/>
</dbReference>
<dbReference type="AlphaFoldDB" id="A0A1R1YHI2"/>
<evidence type="ECO:0000256" key="9">
    <source>
        <dbReference type="ARBA" id="ARBA00023136"/>
    </source>
</evidence>
<evidence type="ECO:0000256" key="8">
    <source>
        <dbReference type="ARBA" id="ARBA00022989"/>
    </source>
</evidence>
<keyword evidence="8 13" id="KW-1133">Transmembrane helix</keyword>
<evidence type="ECO:0000256" key="13">
    <source>
        <dbReference type="SAM" id="Phobius"/>
    </source>
</evidence>
<dbReference type="OrthoDB" id="6500128at2759"/>
<feature type="transmembrane region" description="Helical" evidence="13">
    <location>
        <begin position="80"/>
        <end position="106"/>
    </location>
</feature>
<dbReference type="InterPro" id="IPR003439">
    <property type="entry name" value="ABC_transporter-like_ATP-bd"/>
</dbReference>
<protein>
    <recommendedName>
        <fullName evidence="11">Iron-sulfur clusters transporter ATM1, mitochondrial</fullName>
    </recommendedName>
    <alternativeName>
        <fullName evidence="12">Iron-sulfur clusters transporter atm1, mitochondrial</fullName>
    </alternativeName>
</protein>
<dbReference type="SUPFAM" id="SSF52540">
    <property type="entry name" value="P-loop containing nucleoside triphosphate hydrolases"/>
    <property type="match status" value="1"/>
</dbReference>
<feature type="transmembrane region" description="Helical" evidence="13">
    <location>
        <begin position="231"/>
        <end position="251"/>
    </location>
</feature>
<dbReference type="Pfam" id="PF00664">
    <property type="entry name" value="ABC_membrane"/>
    <property type="match status" value="1"/>
</dbReference>
<dbReference type="InterPro" id="IPR003593">
    <property type="entry name" value="AAA+_ATPase"/>
</dbReference>
<dbReference type="InterPro" id="IPR017871">
    <property type="entry name" value="ABC_transporter-like_CS"/>
</dbReference>
<feature type="transmembrane region" description="Helical" evidence="13">
    <location>
        <begin position="112"/>
        <end position="132"/>
    </location>
</feature>
<dbReference type="InterPro" id="IPR039421">
    <property type="entry name" value="Type_1_exporter"/>
</dbReference>
<keyword evidence="17" id="KW-1185">Reference proteome</keyword>
<evidence type="ECO:0000259" key="15">
    <source>
        <dbReference type="PROSITE" id="PS50929"/>
    </source>
</evidence>
<evidence type="ECO:0000256" key="12">
    <source>
        <dbReference type="ARBA" id="ARBA00040792"/>
    </source>
</evidence>
<dbReference type="Gene3D" id="3.40.50.300">
    <property type="entry name" value="P-loop containing nucleotide triphosphate hydrolases"/>
    <property type="match status" value="1"/>
</dbReference>
<dbReference type="GO" id="GO:0005524">
    <property type="term" value="F:ATP binding"/>
    <property type="evidence" value="ECO:0007669"/>
    <property type="project" value="UniProtKB-KW"/>
</dbReference>
<dbReference type="PANTHER" id="PTHR24221">
    <property type="entry name" value="ATP-BINDING CASSETTE SUB-FAMILY B"/>
    <property type="match status" value="1"/>
</dbReference>
<keyword evidence="6" id="KW-0067">ATP-binding</keyword>
<organism evidence="16 17">
    <name type="scientific">Smittium culicis</name>
    <dbReference type="NCBI Taxonomy" id="133412"/>
    <lineage>
        <taxon>Eukaryota</taxon>
        <taxon>Fungi</taxon>
        <taxon>Fungi incertae sedis</taxon>
        <taxon>Zoopagomycota</taxon>
        <taxon>Kickxellomycotina</taxon>
        <taxon>Harpellomycetes</taxon>
        <taxon>Harpellales</taxon>
        <taxon>Legeriomycetaceae</taxon>
        <taxon>Smittium</taxon>
    </lineage>
</organism>
<dbReference type="GO" id="GO:0005743">
    <property type="term" value="C:mitochondrial inner membrane"/>
    <property type="evidence" value="ECO:0007669"/>
    <property type="project" value="TreeGrafter"/>
</dbReference>
<dbReference type="FunFam" id="3.40.50.300:FF:000287">
    <property type="entry name" value="Multidrug ABC transporter ATP-binding protein"/>
    <property type="match status" value="1"/>
</dbReference>
<evidence type="ECO:0000313" key="17">
    <source>
        <dbReference type="Proteomes" id="UP000187283"/>
    </source>
</evidence>
<keyword evidence="4 13" id="KW-0812">Transmembrane</keyword>
<evidence type="ECO:0000256" key="10">
    <source>
        <dbReference type="ARBA" id="ARBA00024363"/>
    </source>
</evidence>
<comment type="similarity">
    <text evidence="10">Belongs to the ABC transporter superfamily. ABCB family. Heavy Metal importer (TC 3.A.1.210) subfamily.</text>
</comment>
<dbReference type="PROSITE" id="PS50893">
    <property type="entry name" value="ABC_TRANSPORTER_2"/>
    <property type="match status" value="1"/>
</dbReference>
<dbReference type="InterPro" id="IPR027417">
    <property type="entry name" value="P-loop_NTPase"/>
</dbReference>
<evidence type="ECO:0000256" key="2">
    <source>
        <dbReference type="ARBA" id="ARBA00011738"/>
    </source>
</evidence>
<gene>
    <name evidence="16" type="ORF">AYI70_g219</name>
</gene>
<feature type="domain" description="ABC transporter" evidence="14">
    <location>
        <begin position="290"/>
        <end position="526"/>
    </location>
</feature>
<evidence type="ECO:0000256" key="1">
    <source>
        <dbReference type="ARBA" id="ARBA00004225"/>
    </source>
</evidence>
<name>A0A1R1YHI2_9FUNG</name>
<proteinExistence type="inferred from homology"/>
<keyword evidence="3" id="KW-0813">Transport</keyword>
<comment type="caution">
    <text evidence="16">The sequence shown here is derived from an EMBL/GenBank/DDBJ whole genome shotgun (WGS) entry which is preliminary data.</text>
</comment>
<dbReference type="EMBL" id="LSSN01000024">
    <property type="protein sequence ID" value="OMJ26378.1"/>
    <property type="molecule type" value="Genomic_DNA"/>
</dbReference>
<evidence type="ECO:0000259" key="14">
    <source>
        <dbReference type="PROSITE" id="PS50893"/>
    </source>
</evidence>
<dbReference type="InterPro" id="IPR036640">
    <property type="entry name" value="ABC1_TM_sf"/>
</dbReference>
<comment type="subunit">
    <text evidence="2">Homodimer.</text>
</comment>
<dbReference type="PROSITE" id="PS00211">
    <property type="entry name" value="ABC_TRANSPORTER_1"/>
    <property type="match status" value="1"/>
</dbReference>
<dbReference type="STRING" id="133412.A0A1R1YHI2"/>
<feature type="domain" description="ABC transmembrane type-1" evidence="15">
    <location>
        <begin position="1"/>
        <end position="256"/>
    </location>
</feature>
<dbReference type="GO" id="GO:0016887">
    <property type="term" value="F:ATP hydrolysis activity"/>
    <property type="evidence" value="ECO:0007669"/>
    <property type="project" value="InterPro"/>
</dbReference>
<evidence type="ECO:0000313" key="16">
    <source>
        <dbReference type="EMBL" id="OMJ26378.1"/>
    </source>
</evidence>
<accession>A0A1R1YHI2</accession>
<evidence type="ECO:0000256" key="5">
    <source>
        <dbReference type="ARBA" id="ARBA00022741"/>
    </source>
</evidence>
<evidence type="ECO:0000256" key="6">
    <source>
        <dbReference type="ARBA" id="ARBA00022840"/>
    </source>
</evidence>